<proteinExistence type="predicted"/>
<dbReference type="RefSeq" id="XP_007514394.1">
    <property type="nucleotide sequence ID" value="XM_007514332.1"/>
</dbReference>
<dbReference type="KEGG" id="bpg:Bathy03g04250"/>
<evidence type="ECO:0000256" key="2">
    <source>
        <dbReference type="SAM" id="SignalP"/>
    </source>
</evidence>
<evidence type="ECO:0000313" key="3">
    <source>
        <dbReference type="EMBL" id="CCO15831.1"/>
    </source>
</evidence>
<dbReference type="EMBL" id="FO082276">
    <property type="protein sequence ID" value="CCO15831.1"/>
    <property type="molecule type" value="Genomic_DNA"/>
</dbReference>
<dbReference type="GeneID" id="19016962"/>
<feature type="signal peptide" evidence="2">
    <location>
        <begin position="1"/>
        <end position="24"/>
    </location>
</feature>
<name>K8ECW0_9CHLO</name>
<feature type="region of interest" description="Disordered" evidence="1">
    <location>
        <begin position="135"/>
        <end position="201"/>
    </location>
</feature>
<keyword evidence="2" id="KW-0732">Signal</keyword>
<sequence>MRLLLQLGFFFYFSIASFTRGAKAQTLLQACPLDIERLDFTGINETCSDPNDRNLCTSCPLTIVQKIVDGGYSVEEINALPIERCLLENLPQLLENGATLLAFIALQSCDFTSGNLATDILNNVTFPPPFPGLPTEWLRNETMPSLSPSSSSSPDDGGGDDQQDDASVVAKTNGPPSSEEGGKEEEEKLSSPSSSASSSSTRRVLVSCVVSVLVLLATTTMT</sequence>
<feature type="chain" id="PRO_5003917075" evidence="2">
    <location>
        <begin position="25"/>
        <end position="222"/>
    </location>
</feature>
<gene>
    <name evidence="3" type="ORF">Bathy03g04250</name>
</gene>
<organism evidence="3 4">
    <name type="scientific">Bathycoccus prasinos</name>
    <dbReference type="NCBI Taxonomy" id="41875"/>
    <lineage>
        <taxon>Eukaryota</taxon>
        <taxon>Viridiplantae</taxon>
        <taxon>Chlorophyta</taxon>
        <taxon>Mamiellophyceae</taxon>
        <taxon>Mamiellales</taxon>
        <taxon>Bathycoccaceae</taxon>
        <taxon>Bathycoccus</taxon>
    </lineage>
</organism>
<reference evidence="3 4" key="1">
    <citation type="submission" date="2011-10" db="EMBL/GenBank/DDBJ databases">
        <authorList>
            <person name="Genoscope - CEA"/>
        </authorList>
    </citation>
    <scope>NUCLEOTIDE SEQUENCE [LARGE SCALE GENOMIC DNA]</scope>
    <source>
        <strain evidence="3 4">RCC 1105</strain>
    </source>
</reference>
<protein>
    <submittedName>
        <fullName evidence="3">Transporter, ABC superfamily (Breast cancer resistance protein) (ISS)</fullName>
    </submittedName>
</protein>
<evidence type="ECO:0000313" key="4">
    <source>
        <dbReference type="Proteomes" id="UP000198341"/>
    </source>
</evidence>
<dbReference type="Proteomes" id="UP000198341">
    <property type="component" value="Chromosome 3"/>
</dbReference>
<dbReference type="AlphaFoldDB" id="K8ECW0"/>
<feature type="compositionally biased region" description="Low complexity" evidence="1">
    <location>
        <begin position="190"/>
        <end position="201"/>
    </location>
</feature>
<evidence type="ECO:0000256" key="1">
    <source>
        <dbReference type="SAM" id="MobiDB-lite"/>
    </source>
</evidence>
<accession>K8ECW0</accession>
<keyword evidence="4" id="KW-1185">Reference proteome</keyword>